<keyword evidence="2" id="KW-1185">Reference proteome</keyword>
<protein>
    <submittedName>
        <fullName evidence="1">DUF2971 domain-containing protein</fullName>
    </submittedName>
</protein>
<accession>A0A3P3W5T6</accession>
<dbReference type="RefSeq" id="WP_125013098.1">
    <property type="nucleotide sequence ID" value="NZ_RQVR01000011.1"/>
</dbReference>
<dbReference type="OrthoDB" id="190848at2"/>
<sequence length="346" mass="41700">MDNEVKKLDLENVTFINNSGEISVEIKKDIPEKFYKYYSLNERSNQVLENVSLFFSHAYLVNDLMDGNFMLWNLEEFIEKYSNDTQTKFDSESFKQTSIVQFRNEFLKYRGILSLTEGYQNELFWIHYTNEKGYCIELNSSKLKNFFDEKYASDIMLFPINYKKLEILNLNKVAIFEERTSIFKQTVDINLPIIYSFSVKDEFWKYENEWRFLLKKKDFKHMNNPLDIISKEEKKIDEENLTSRNIEIPINVIDKIILAPVFFNNHIFHKKTLESGNEKFWFTKSDVNDIYKFFKILLEKYHDKIFQVDKVLNYDDNSVNRVLRYKIQIIKLSVDYVIIKKAEIKY</sequence>
<organism evidence="1 2">
    <name type="scientific">Flavobacterium macacae</name>
    <dbReference type="NCBI Taxonomy" id="2488993"/>
    <lineage>
        <taxon>Bacteria</taxon>
        <taxon>Pseudomonadati</taxon>
        <taxon>Bacteroidota</taxon>
        <taxon>Flavobacteriia</taxon>
        <taxon>Flavobacteriales</taxon>
        <taxon>Flavobacteriaceae</taxon>
        <taxon>Flavobacterium</taxon>
    </lineage>
</organism>
<gene>
    <name evidence="1" type="ORF">EG849_10820</name>
</gene>
<evidence type="ECO:0000313" key="2">
    <source>
        <dbReference type="Proteomes" id="UP000271937"/>
    </source>
</evidence>
<evidence type="ECO:0000313" key="1">
    <source>
        <dbReference type="EMBL" id="RRJ90515.1"/>
    </source>
</evidence>
<dbReference type="Pfam" id="PF11185">
    <property type="entry name" value="DUF2971"/>
    <property type="match status" value="1"/>
</dbReference>
<dbReference type="InterPro" id="IPR021352">
    <property type="entry name" value="DUF2971"/>
</dbReference>
<dbReference type="EMBL" id="RQVR01000011">
    <property type="protein sequence ID" value="RRJ90515.1"/>
    <property type="molecule type" value="Genomic_DNA"/>
</dbReference>
<name>A0A3P3W5T6_9FLAO</name>
<proteinExistence type="predicted"/>
<dbReference type="AlphaFoldDB" id="A0A3P3W5T6"/>
<dbReference type="Proteomes" id="UP000271937">
    <property type="component" value="Unassembled WGS sequence"/>
</dbReference>
<comment type="caution">
    <text evidence="1">The sequence shown here is derived from an EMBL/GenBank/DDBJ whole genome shotgun (WGS) entry which is preliminary data.</text>
</comment>
<reference evidence="1 2" key="1">
    <citation type="submission" date="2018-11" db="EMBL/GenBank/DDBJ databases">
        <title>Flavobacterium sp. nov., YIM 102600 draft genome.</title>
        <authorList>
            <person name="Li G."/>
            <person name="Jiang Y."/>
        </authorList>
    </citation>
    <scope>NUCLEOTIDE SEQUENCE [LARGE SCALE GENOMIC DNA]</scope>
    <source>
        <strain evidence="1 2">YIM 102600</strain>
    </source>
</reference>